<reference evidence="3" key="1">
    <citation type="submission" date="2021-10" db="EMBL/GenBank/DDBJ databases">
        <title>Streptomonospora sp. nov., isolated from mangrove soil.</title>
        <authorList>
            <person name="Chen X."/>
            <person name="Ge X."/>
            <person name="Liu W."/>
        </authorList>
    </citation>
    <scope>NUCLEOTIDE SEQUENCE</scope>
    <source>
        <strain evidence="3">S1-112</strain>
    </source>
</reference>
<evidence type="ECO:0000256" key="2">
    <source>
        <dbReference type="SAM" id="Phobius"/>
    </source>
</evidence>
<feature type="region of interest" description="Disordered" evidence="1">
    <location>
        <begin position="1"/>
        <end position="32"/>
    </location>
</feature>
<dbReference type="RefSeq" id="WP_270072899.1">
    <property type="nucleotide sequence ID" value="NZ_JAJAQC010000024.1"/>
</dbReference>
<feature type="transmembrane region" description="Helical" evidence="2">
    <location>
        <begin position="346"/>
        <end position="371"/>
    </location>
</feature>
<evidence type="ECO:0000313" key="4">
    <source>
        <dbReference type="Proteomes" id="UP001140076"/>
    </source>
</evidence>
<organism evidence="3 4">
    <name type="scientific">Streptomonospora mangrovi</name>
    <dbReference type="NCBI Taxonomy" id="2883123"/>
    <lineage>
        <taxon>Bacteria</taxon>
        <taxon>Bacillati</taxon>
        <taxon>Actinomycetota</taxon>
        <taxon>Actinomycetes</taxon>
        <taxon>Streptosporangiales</taxon>
        <taxon>Nocardiopsidaceae</taxon>
        <taxon>Streptomonospora</taxon>
    </lineage>
</organism>
<protein>
    <submittedName>
        <fullName evidence="3">Uncharacterized protein</fullName>
    </submittedName>
</protein>
<dbReference type="EMBL" id="JAJAQC010000024">
    <property type="protein sequence ID" value="MDA0565628.1"/>
    <property type="molecule type" value="Genomic_DNA"/>
</dbReference>
<keyword evidence="2" id="KW-1133">Transmembrane helix</keyword>
<sequence length="389" mass="39395">MAEHTSPRTETGVSGSDPAARSGPAHRHPAGRVRGWPRWAPVAALGWSLGYGVVGAACAAVGGAFPYAGMVGAPVAPLATQFGTGPAWAAIVLAGFPAAALGAAMLRRSPAARRVLTAAGALVAALLLLAMIDVNLLTALGYLPYGLVGQVTGAPVGAAFRAAVLNWPFLHQLLCLAGGFLWLAATLSYARTSRGACAACGRDGTAEGWAAPGAAARWGVYAVAVAAAVPLLYAFTRVAWWLGIPLGISREFLRAGQENGMWTSGLFLAAFAVVGAVLTLGLVQRWGEVFPRWMVGLAGRRVPITLAVAPASVVAVLVVVGGFAMWSGYAELVGQGVSGDAEAAGMMALLPGLLFPVWGVALGAATLAYYLRRRGACAVCGNGAPAAAG</sequence>
<proteinExistence type="predicted"/>
<dbReference type="Proteomes" id="UP001140076">
    <property type="component" value="Unassembled WGS sequence"/>
</dbReference>
<feature type="transmembrane region" description="Helical" evidence="2">
    <location>
        <begin position="165"/>
        <end position="185"/>
    </location>
</feature>
<accession>A0A9X3NLR9</accession>
<name>A0A9X3NLR9_9ACTN</name>
<feature type="transmembrane region" description="Helical" evidence="2">
    <location>
        <begin position="262"/>
        <end position="283"/>
    </location>
</feature>
<evidence type="ECO:0000256" key="1">
    <source>
        <dbReference type="SAM" id="MobiDB-lite"/>
    </source>
</evidence>
<dbReference type="AlphaFoldDB" id="A0A9X3NLR9"/>
<keyword evidence="4" id="KW-1185">Reference proteome</keyword>
<evidence type="ECO:0000313" key="3">
    <source>
        <dbReference type="EMBL" id="MDA0565628.1"/>
    </source>
</evidence>
<gene>
    <name evidence="3" type="ORF">LG943_15075</name>
</gene>
<feature type="transmembrane region" description="Helical" evidence="2">
    <location>
        <begin position="42"/>
        <end position="67"/>
    </location>
</feature>
<comment type="caution">
    <text evidence="3">The sequence shown here is derived from an EMBL/GenBank/DDBJ whole genome shotgun (WGS) entry which is preliminary data.</text>
</comment>
<feature type="transmembrane region" description="Helical" evidence="2">
    <location>
        <begin position="87"/>
        <end position="106"/>
    </location>
</feature>
<keyword evidence="2" id="KW-0812">Transmembrane</keyword>
<feature type="transmembrane region" description="Helical" evidence="2">
    <location>
        <begin position="218"/>
        <end position="242"/>
    </location>
</feature>
<feature type="transmembrane region" description="Helical" evidence="2">
    <location>
        <begin position="304"/>
        <end position="326"/>
    </location>
</feature>
<feature type="transmembrane region" description="Helical" evidence="2">
    <location>
        <begin position="118"/>
        <end position="145"/>
    </location>
</feature>
<keyword evidence="2" id="KW-0472">Membrane</keyword>